<evidence type="ECO:0000313" key="4">
    <source>
        <dbReference type="EMBL" id="MFD1718559.1"/>
    </source>
</evidence>
<feature type="domain" description="N-acetyltransferase" evidence="3">
    <location>
        <begin position="4"/>
        <end position="150"/>
    </location>
</feature>
<name>A0ABW4L938_9MICO</name>
<proteinExistence type="predicted"/>
<dbReference type="Proteomes" id="UP001597277">
    <property type="component" value="Unassembled WGS sequence"/>
</dbReference>
<dbReference type="RefSeq" id="WP_388007092.1">
    <property type="nucleotide sequence ID" value="NZ_JBHUEE010000006.1"/>
</dbReference>
<dbReference type="PANTHER" id="PTHR43877:SF1">
    <property type="entry name" value="ACETYLTRANSFERASE"/>
    <property type="match status" value="1"/>
</dbReference>
<dbReference type="InterPro" id="IPR016181">
    <property type="entry name" value="Acyl_CoA_acyltransferase"/>
</dbReference>
<dbReference type="PROSITE" id="PS51186">
    <property type="entry name" value="GNAT"/>
    <property type="match status" value="1"/>
</dbReference>
<dbReference type="PANTHER" id="PTHR43877">
    <property type="entry name" value="AMINOALKYLPHOSPHONATE N-ACETYLTRANSFERASE-RELATED-RELATED"/>
    <property type="match status" value="1"/>
</dbReference>
<evidence type="ECO:0000256" key="2">
    <source>
        <dbReference type="ARBA" id="ARBA00023315"/>
    </source>
</evidence>
<dbReference type="InterPro" id="IPR050832">
    <property type="entry name" value="Bact_Acetyltransf"/>
</dbReference>
<evidence type="ECO:0000313" key="5">
    <source>
        <dbReference type="Proteomes" id="UP001597277"/>
    </source>
</evidence>
<sequence length="150" mass="15903">MTEPTLRPAHPGEGHLLSALALRSKGYWGYSAEFLESCREELAVSEDQLRDVTVAEVHGDVAGFSLLVLRGERGELHSLFVDLPWIGTGVGAALLRSALGGARAQGVREVGLDADPGAEAFYARFGAVTVGRSPSGSIPGRTLARMAFRL</sequence>
<comment type="caution">
    <text evidence="4">The sequence shown here is derived from an EMBL/GenBank/DDBJ whole genome shotgun (WGS) entry which is preliminary data.</text>
</comment>
<accession>A0ABW4L938</accession>
<dbReference type="GO" id="GO:0016746">
    <property type="term" value="F:acyltransferase activity"/>
    <property type="evidence" value="ECO:0007669"/>
    <property type="project" value="UniProtKB-KW"/>
</dbReference>
<organism evidence="4 5">
    <name type="scientific">Georgenia deserti</name>
    <dbReference type="NCBI Taxonomy" id="2093781"/>
    <lineage>
        <taxon>Bacteria</taxon>
        <taxon>Bacillati</taxon>
        <taxon>Actinomycetota</taxon>
        <taxon>Actinomycetes</taxon>
        <taxon>Micrococcales</taxon>
        <taxon>Bogoriellaceae</taxon>
        <taxon>Georgenia</taxon>
    </lineage>
</organism>
<dbReference type="SUPFAM" id="SSF55729">
    <property type="entry name" value="Acyl-CoA N-acyltransferases (Nat)"/>
    <property type="match status" value="1"/>
</dbReference>
<keyword evidence="2 4" id="KW-0012">Acyltransferase</keyword>
<evidence type="ECO:0000256" key="1">
    <source>
        <dbReference type="ARBA" id="ARBA00022679"/>
    </source>
</evidence>
<gene>
    <name evidence="4" type="ORF">ACFSE6_11995</name>
</gene>
<dbReference type="EMBL" id="JBHUEE010000006">
    <property type="protein sequence ID" value="MFD1718559.1"/>
    <property type="molecule type" value="Genomic_DNA"/>
</dbReference>
<dbReference type="CDD" id="cd04301">
    <property type="entry name" value="NAT_SF"/>
    <property type="match status" value="1"/>
</dbReference>
<protein>
    <submittedName>
        <fullName evidence="4">GNAT family N-acetyltransferase</fullName>
        <ecNumber evidence="4">2.3.-.-</ecNumber>
    </submittedName>
</protein>
<evidence type="ECO:0000259" key="3">
    <source>
        <dbReference type="PROSITE" id="PS51186"/>
    </source>
</evidence>
<dbReference type="InterPro" id="IPR000182">
    <property type="entry name" value="GNAT_dom"/>
</dbReference>
<dbReference type="Pfam" id="PF13673">
    <property type="entry name" value="Acetyltransf_10"/>
    <property type="match status" value="1"/>
</dbReference>
<keyword evidence="5" id="KW-1185">Reference proteome</keyword>
<dbReference type="Gene3D" id="3.40.630.30">
    <property type="match status" value="1"/>
</dbReference>
<reference evidence="5" key="1">
    <citation type="journal article" date="2019" name="Int. J. Syst. Evol. Microbiol.">
        <title>The Global Catalogue of Microorganisms (GCM) 10K type strain sequencing project: providing services to taxonomists for standard genome sequencing and annotation.</title>
        <authorList>
            <consortium name="The Broad Institute Genomics Platform"/>
            <consortium name="The Broad Institute Genome Sequencing Center for Infectious Disease"/>
            <person name="Wu L."/>
            <person name="Ma J."/>
        </authorList>
    </citation>
    <scope>NUCLEOTIDE SEQUENCE [LARGE SCALE GENOMIC DNA]</scope>
    <source>
        <strain evidence="5">JCM 17130</strain>
    </source>
</reference>
<dbReference type="EC" id="2.3.-.-" evidence="4"/>
<keyword evidence="1 4" id="KW-0808">Transferase</keyword>